<evidence type="ECO:0000313" key="2">
    <source>
        <dbReference type="Proteomes" id="UP000821853"/>
    </source>
</evidence>
<sequence length="81" mass="9353">MVRRSAAEEVVCKVERRRVSVSRWTRFVVALEPGERLPYKEFQELSCILVGVNDTAIDEAEDSFRQCDNPAEDPHFIVRSL</sequence>
<accession>A0A9J6H4U2</accession>
<dbReference type="VEuPathDB" id="VectorBase:HLOH_041343"/>
<dbReference type="AlphaFoldDB" id="A0A9J6H4U2"/>
<protein>
    <submittedName>
        <fullName evidence="1">Uncharacterized protein</fullName>
    </submittedName>
</protein>
<name>A0A9J6H4U2_HAELO</name>
<dbReference type="EMBL" id="JABSTR010000011">
    <property type="protein sequence ID" value="KAH9381684.1"/>
    <property type="molecule type" value="Genomic_DNA"/>
</dbReference>
<reference evidence="1 2" key="1">
    <citation type="journal article" date="2020" name="Cell">
        <title>Large-Scale Comparative Analyses of Tick Genomes Elucidate Their Genetic Diversity and Vector Capacities.</title>
        <authorList>
            <consortium name="Tick Genome and Microbiome Consortium (TIGMIC)"/>
            <person name="Jia N."/>
            <person name="Wang J."/>
            <person name="Shi W."/>
            <person name="Du L."/>
            <person name="Sun Y."/>
            <person name="Zhan W."/>
            <person name="Jiang J.F."/>
            <person name="Wang Q."/>
            <person name="Zhang B."/>
            <person name="Ji P."/>
            <person name="Bell-Sakyi L."/>
            <person name="Cui X.M."/>
            <person name="Yuan T.T."/>
            <person name="Jiang B.G."/>
            <person name="Yang W.F."/>
            <person name="Lam T.T."/>
            <person name="Chang Q.C."/>
            <person name="Ding S.J."/>
            <person name="Wang X.J."/>
            <person name="Zhu J.G."/>
            <person name="Ruan X.D."/>
            <person name="Zhao L."/>
            <person name="Wei J.T."/>
            <person name="Ye R.Z."/>
            <person name="Que T.C."/>
            <person name="Du C.H."/>
            <person name="Zhou Y.H."/>
            <person name="Cheng J.X."/>
            <person name="Dai P.F."/>
            <person name="Guo W.B."/>
            <person name="Han X.H."/>
            <person name="Huang E.J."/>
            <person name="Li L.F."/>
            <person name="Wei W."/>
            <person name="Gao Y.C."/>
            <person name="Liu J.Z."/>
            <person name="Shao H.Z."/>
            <person name="Wang X."/>
            <person name="Wang C.C."/>
            <person name="Yang T.C."/>
            <person name="Huo Q.B."/>
            <person name="Li W."/>
            <person name="Chen H.Y."/>
            <person name="Chen S.E."/>
            <person name="Zhou L.G."/>
            <person name="Ni X.B."/>
            <person name="Tian J.H."/>
            <person name="Sheng Y."/>
            <person name="Liu T."/>
            <person name="Pan Y.S."/>
            <person name="Xia L.Y."/>
            <person name="Li J."/>
            <person name="Zhao F."/>
            <person name="Cao W.C."/>
        </authorList>
    </citation>
    <scope>NUCLEOTIDE SEQUENCE [LARGE SCALE GENOMIC DNA]</scope>
    <source>
        <strain evidence="1">HaeL-2018</strain>
    </source>
</reference>
<proteinExistence type="predicted"/>
<keyword evidence="2" id="KW-1185">Reference proteome</keyword>
<gene>
    <name evidence="1" type="ORF">HPB48_022020</name>
</gene>
<organism evidence="1 2">
    <name type="scientific">Haemaphysalis longicornis</name>
    <name type="common">Bush tick</name>
    <dbReference type="NCBI Taxonomy" id="44386"/>
    <lineage>
        <taxon>Eukaryota</taxon>
        <taxon>Metazoa</taxon>
        <taxon>Ecdysozoa</taxon>
        <taxon>Arthropoda</taxon>
        <taxon>Chelicerata</taxon>
        <taxon>Arachnida</taxon>
        <taxon>Acari</taxon>
        <taxon>Parasitiformes</taxon>
        <taxon>Ixodida</taxon>
        <taxon>Ixodoidea</taxon>
        <taxon>Ixodidae</taxon>
        <taxon>Haemaphysalinae</taxon>
        <taxon>Haemaphysalis</taxon>
    </lineage>
</organism>
<evidence type="ECO:0000313" key="1">
    <source>
        <dbReference type="EMBL" id="KAH9381684.1"/>
    </source>
</evidence>
<comment type="caution">
    <text evidence="1">The sequence shown here is derived from an EMBL/GenBank/DDBJ whole genome shotgun (WGS) entry which is preliminary data.</text>
</comment>
<dbReference type="Proteomes" id="UP000821853">
    <property type="component" value="Chromosome 9"/>
</dbReference>